<name>A0A2V3U3C7_9HYPH</name>
<evidence type="ECO:0000313" key="2">
    <source>
        <dbReference type="Proteomes" id="UP000248021"/>
    </source>
</evidence>
<evidence type="ECO:0000313" key="1">
    <source>
        <dbReference type="EMBL" id="PXW56991.1"/>
    </source>
</evidence>
<dbReference type="EMBL" id="QJJK01000007">
    <property type="protein sequence ID" value="PXW56991.1"/>
    <property type="molecule type" value="Genomic_DNA"/>
</dbReference>
<dbReference type="AlphaFoldDB" id="A0A2V3U3C7"/>
<sequence>MATYVHNTSLDRAAIMRAAWAIFREVYRFPAVPFASIGRKCFAWALREAWRRGREKARAALVKPEARKAEVIRLHREIEVLDFADTFTAADNRRREALRDQIDRLAA</sequence>
<proteinExistence type="predicted"/>
<protein>
    <submittedName>
        <fullName evidence="1">Uncharacterized protein</fullName>
    </submittedName>
</protein>
<keyword evidence="2" id="KW-1185">Reference proteome</keyword>
<reference evidence="1 2" key="1">
    <citation type="submission" date="2018-05" db="EMBL/GenBank/DDBJ databases">
        <title>Genomic Encyclopedia of Type Strains, Phase IV (KMG-IV): sequencing the most valuable type-strain genomes for metagenomic binning, comparative biology and taxonomic classification.</title>
        <authorList>
            <person name="Goeker M."/>
        </authorList>
    </citation>
    <scope>NUCLEOTIDE SEQUENCE [LARGE SCALE GENOMIC DNA]</scope>
    <source>
        <strain evidence="1 2">DSM 6462</strain>
    </source>
</reference>
<dbReference type="Proteomes" id="UP000248021">
    <property type="component" value="Unassembled WGS sequence"/>
</dbReference>
<dbReference type="OrthoDB" id="8249532at2"/>
<dbReference type="RefSeq" id="WP_110375625.1">
    <property type="nucleotide sequence ID" value="NZ_JAHBRY010000001.1"/>
</dbReference>
<gene>
    <name evidence="1" type="ORF">C7450_10728</name>
</gene>
<accession>A0A2V3U3C7</accession>
<comment type="caution">
    <text evidence="1">The sequence shown here is derived from an EMBL/GenBank/DDBJ whole genome shotgun (WGS) entry which is preliminary data.</text>
</comment>
<organism evidence="1 2">
    <name type="scientific">Chelatococcus asaccharovorans</name>
    <dbReference type="NCBI Taxonomy" id="28210"/>
    <lineage>
        <taxon>Bacteria</taxon>
        <taxon>Pseudomonadati</taxon>
        <taxon>Pseudomonadota</taxon>
        <taxon>Alphaproteobacteria</taxon>
        <taxon>Hyphomicrobiales</taxon>
        <taxon>Chelatococcaceae</taxon>
        <taxon>Chelatococcus</taxon>
    </lineage>
</organism>